<dbReference type="Proteomes" id="UP000075531">
    <property type="component" value="Unassembled WGS sequence"/>
</dbReference>
<keyword evidence="2" id="KW-1185">Reference proteome</keyword>
<proteinExistence type="predicted"/>
<name>A0A151B707_9CLOT</name>
<evidence type="ECO:0000313" key="2">
    <source>
        <dbReference type="Proteomes" id="UP000075531"/>
    </source>
</evidence>
<organism evidence="1 2">
    <name type="scientific">Clostridium tepidiprofundi DSM 19306</name>
    <dbReference type="NCBI Taxonomy" id="1121338"/>
    <lineage>
        <taxon>Bacteria</taxon>
        <taxon>Bacillati</taxon>
        <taxon>Bacillota</taxon>
        <taxon>Clostridia</taxon>
        <taxon>Eubacteriales</taxon>
        <taxon>Clostridiaceae</taxon>
        <taxon>Clostridium</taxon>
    </lineage>
</organism>
<dbReference type="OrthoDB" id="1896123at2"/>
<dbReference type="AlphaFoldDB" id="A0A151B707"/>
<dbReference type="STRING" id="1121338.CLTEP_00720"/>
<sequence length="256" mass="30723">MVYIKKSIVIQISDNSIYTRNIDRKFINNIKMYDSKIYTNIYGVQHNNINIDTKHRKVYIIIEGEKILVKLLTIPRVKKYLIHTTIKNELIHNFIDVNEIIFNYRILKENKNTYEILVFCIKSKKVDFIEDIVNKNNIVRINLLQFCILDLLKDKIIDNNYMLMFNFNMYCYIIIHIEGYVYANHVFAIENESIYMINELMDFINDNRDEVSKINTLYISNINKTDIIEDTIQLKIKNIGMISNEKLLKYYFDNLR</sequence>
<dbReference type="PATRIC" id="fig|1121338.3.peg.73"/>
<comment type="caution">
    <text evidence="1">The sequence shown here is derived from an EMBL/GenBank/DDBJ whole genome shotgun (WGS) entry which is preliminary data.</text>
</comment>
<accession>A0A151B707</accession>
<protein>
    <submittedName>
        <fullName evidence="1">Uncharacterized protein</fullName>
    </submittedName>
</protein>
<dbReference type="RefSeq" id="WP_066820846.1">
    <property type="nucleotide sequence ID" value="NZ_LTBA01000001.1"/>
</dbReference>
<gene>
    <name evidence="1" type="ORF">CLTEP_00720</name>
</gene>
<reference evidence="1 2" key="1">
    <citation type="submission" date="2016-02" db="EMBL/GenBank/DDBJ databases">
        <title>Genome sequence of Clostridium tepidiprofundi DSM 19306.</title>
        <authorList>
            <person name="Poehlein A."/>
            <person name="Daniel R."/>
        </authorList>
    </citation>
    <scope>NUCLEOTIDE SEQUENCE [LARGE SCALE GENOMIC DNA]</scope>
    <source>
        <strain evidence="1 2">DSM 19306</strain>
    </source>
</reference>
<evidence type="ECO:0000313" key="1">
    <source>
        <dbReference type="EMBL" id="KYH35679.1"/>
    </source>
</evidence>
<dbReference type="EMBL" id="LTBA01000001">
    <property type="protein sequence ID" value="KYH35679.1"/>
    <property type="molecule type" value="Genomic_DNA"/>
</dbReference>